<keyword evidence="2" id="KW-1003">Cell membrane</keyword>
<evidence type="ECO:0000313" key="16">
    <source>
        <dbReference type="Proteomes" id="UP000594688"/>
    </source>
</evidence>
<keyword evidence="4 13" id="KW-0812">Transmembrane</keyword>
<evidence type="ECO:0000313" key="15">
    <source>
        <dbReference type="EMBL" id="QPJ60495.1"/>
    </source>
</evidence>
<evidence type="ECO:0000256" key="2">
    <source>
        <dbReference type="ARBA" id="ARBA00022475"/>
    </source>
</evidence>
<dbReference type="GO" id="GO:0005886">
    <property type="term" value="C:plasma membrane"/>
    <property type="evidence" value="ECO:0007669"/>
    <property type="project" value="UniProtKB-SubCell"/>
</dbReference>
<comment type="similarity">
    <text evidence="8">Belongs to the PpiD chaperone family.</text>
</comment>
<evidence type="ECO:0000256" key="12">
    <source>
        <dbReference type="SAM" id="MobiDB-lite"/>
    </source>
</evidence>
<reference evidence="15 16" key="1">
    <citation type="submission" date="2020-02" db="EMBL/GenBank/DDBJ databases">
        <title>Genomic and physiological characterization of two novel Nitrospinaceae genera.</title>
        <authorList>
            <person name="Mueller A.J."/>
            <person name="Jung M.-Y."/>
            <person name="Strachan C.R."/>
            <person name="Herbold C.W."/>
            <person name="Kirkegaard R.H."/>
            <person name="Daims H."/>
        </authorList>
    </citation>
    <scope>NUCLEOTIDE SEQUENCE [LARGE SCALE GENOMIC DNA]</scope>
    <source>
        <strain evidence="15">EB</strain>
    </source>
</reference>
<evidence type="ECO:0000256" key="6">
    <source>
        <dbReference type="ARBA" id="ARBA00023136"/>
    </source>
</evidence>
<evidence type="ECO:0000256" key="11">
    <source>
        <dbReference type="PROSITE-ProRule" id="PRU00278"/>
    </source>
</evidence>
<gene>
    <name evidence="15" type="ORF">G3M70_00755</name>
</gene>
<evidence type="ECO:0000256" key="13">
    <source>
        <dbReference type="SAM" id="Phobius"/>
    </source>
</evidence>
<sequence>MLSFVRKHSQSWLIKFILWAVIIAFGAGTFFLGTGGSTGSSGSVVAVVNGKEIFLKEYDRAYRNLIEIYRQQFRGQFSEQLIERLDLKNSALDQLILARILETIAEEQEIKVSDDELSHRIKTLPVFQQDNKFNSRAYQNYLNFNRTTAKQFEQDIRDNIQREKVQNLITENTQVSHNEVMEMYRRENEKVKFSYITFPKDHFEEPSEPSEEEVKAFFKKQVKDFMIPEQINVQYVRLTPKMLEDSITIRDEDVADFYESNKGKFHVKKNYKARHILYRTNQSTETGDEAKKKNKEAEEEAKKKAENLLKKIKEGADFAEMAKEHSDDKASGTNGGDLGQFSKGTMVPEFEAALDNMKAGEVGGPVKTTFGYHLIKLEEVNEARVKPLDEVKDQVIKDLKLRKGKLRIQRALKKMRVAAEEKNDLAAAASAAGYEVGTTGLISRKKHTVPQIGIVPDFFNLAFTLRDNELSELLNTPEASFLLKVIERQAPKEPKLEDVREEVVEKLMAKKTKDATKARFKELAAQLKKSKDLEKVAKELELEVQETPFFSLTDSIPGIGNIQPIKDKAFATKKGNATSGESNFAYYLILVNDFEKAGSPDDKDLRAIYDRLKTVRGDQLFKDWLKKIREKADIKINREMMEVV</sequence>
<keyword evidence="11" id="KW-0413">Isomerase</keyword>
<dbReference type="EMBL" id="CP048685">
    <property type="protein sequence ID" value="QPJ60495.1"/>
    <property type="molecule type" value="Genomic_DNA"/>
</dbReference>
<evidence type="ECO:0000256" key="8">
    <source>
        <dbReference type="ARBA" id="ARBA00038408"/>
    </source>
</evidence>
<evidence type="ECO:0000256" key="10">
    <source>
        <dbReference type="ARBA" id="ARBA00042775"/>
    </source>
</evidence>
<dbReference type="PROSITE" id="PS50198">
    <property type="entry name" value="PPIC_PPIASE_2"/>
    <property type="match status" value="1"/>
</dbReference>
<protein>
    <recommendedName>
        <fullName evidence="9">Periplasmic chaperone PpiD</fullName>
    </recommendedName>
    <alternativeName>
        <fullName evidence="10">Periplasmic folding chaperone</fullName>
    </alternativeName>
</protein>
<dbReference type="GO" id="GO:0003755">
    <property type="term" value="F:peptidyl-prolyl cis-trans isomerase activity"/>
    <property type="evidence" value="ECO:0007669"/>
    <property type="project" value="UniProtKB-KW"/>
</dbReference>
<dbReference type="SUPFAM" id="SSF109998">
    <property type="entry name" value="Triger factor/SurA peptide-binding domain-like"/>
    <property type="match status" value="1"/>
</dbReference>
<dbReference type="SUPFAM" id="SSF54534">
    <property type="entry name" value="FKBP-like"/>
    <property type="match status" value="1"/>
</dbReference>
<evidence type="ECO:0000256" key="7">
    <source>
        <dbReference type="ARBA" id="ARBA00023186"/>
    </source>
</evidence>
<keyword evidence="7" id="KW-0143">Chaperone</keyword>
<dbReference type="Gene3D" id="1.10.4030.10">
    <property type="entry name" value="Porin chaperone SurA, peptide-binding domain"/>
    <property type="match status" value="1"/>
</dbReference>
<dbReference type="AlphaFoldDB" id="A0A7T0FYW4"/>
<dbReference type="InterPro" id="IPR046357">
    <property type="entry name" value="PPIase_dom_sf"/>
</dbReference>
<evidence type="ECO:0000256" key="5">
    <source>
        <dbReference type="ARBA" id="ARBA00022989"/>
    </source>
</evidence>
<dbReference type="InterPro" id="IPR052029">
    <property type="entry name" value="PpiD_chaperone"/>
</dbReference>
<dbReference type="Proteomes" id="UP000594688">
    <property type="component" value="Chromosome"/>
</dbReference>
<dbReference type="KEGG" id="nli:G3M70_00755"/>
<dbReference type="PANTHER" id="PTHR47529:SF1">
    <property type="entry name" value="PERIPLASMIC CHAPERONE PPID"/>
    <property type="match status" value="1"/>
</dbReference>
<proteinExistence type="inferred from homology"/>
<evidence type="ECO:0000256" key="3">
    <source>
        <dbReference type="ARBA" id="ARBA00022519"/>
    </source>
</evidence>
<keyword evidence="5 13" id="KW-1133">Transmembrane helix</keyword>
<feature type="domain" description="PpiC" evidence="14">
    <location>
        <begin position="268"/>
        <end position="379"/>
    </location>
</feature>
<evidence type="ECO:0000256" key="4">
    <source>
        <dbReference type="ARBA" id="ARBA00022692"/>
    </source>
</evidence>
<dbReference type="Gene3D" id="3.10.50.40">
    <property type="match status" value="2"/>
</dbReference>
<keyword evidence="6 13" id="KW-0472">Membrane</keyword>
<dbReference type="Pfam" id="PF13624">
    <property type="entry name" value="SurA_N_3"/>
    <property type="match status" value="1"/>
</dbReference>
<dbReference type="Pfam" id="PF13616">
    <property type="entry name" value="Rotamase_3"/>
    <property type="match status" value="1"/>
</dbReference>
<keyword evidence="11" id="KW-0697">Rotamase</keyword>
<organism evidence="15 16">
    <name type="scientific">Candidatus Nitronauta litoralis</name>
    <dbReference type="NCBI Taxonomy" id="2705533"/>
    <lineage>
        <taxon>Bacteria</taxon>
        <taxon>Pseudomonadati</taxon>
        <taxon>Nitrospinota/Tectimicrobiota group</taxon>
        <taxon>Nitrospinota</taxon>
        <taxon>Nitrospinia</taxon>
        <taxon>Nitrospinales</taxon>
        <taxon>Nitrospinaceae</taxon>
        <taxon>Candidatus Nitronauta</taxon>
    </lineage>
</organism>
<dbReference type="PANTHER" id="PTHR47529">
    <property type="entry name" value="PEPTIDYL-PROLYL CIS-TRANS ISOMERASE D"/>
    <property type="match status" value="1"/>
</dbReference>
<dbReference type="InterPro" id="IPR027304">
    <property type="entry name" value="Trigger_fact/SurA_dom_sf"/>
</dbReference>
<evidence type="ECO:0000256" key="9">
    <source>
        <dbReference type="ARBA" id="ARBA00040743"/>
    </source>
</evidence>
<evidence type="ECO:0000259" key="14">
    <source>
        <dbReference type="PROSITE" id="PS50198"/>
    </source>
</evidence>
<feature type="region of interest" description="Disordered" evidence="12">
    <location>
        <begin position="282"/>
        <end position="302"/>
    </location>
</feature>
<evidence type="ECO:0000256" key="1">
    <source>
        <dbReference type="ARBA" id="ARBA00004382"/>
    </source>
</evidence>
<keyword evidence="3" id="KW-0997">Cell inner membrane</keyword>
<dbReference type="InterPro" id="IPR000297">
    <property type="entry name" value="PPIase_PpiC"/>
</dbReference>
<feature type="transmembrane region" description="Helical" evidence="13">
    <location>
        <begin position="12"/>
        <end position="33"/>
    </location>
</feature>
<comment type="subcellular location">
    <subcellularLocation>
        <location evidence="1">Cell inner membrane</location>
        <topology evidence="1">Single-pass type II membrane protein</topology>
        <orientation evidence="1">Periplasmic side</orientation>
    </subcellularLocation>
</comment>
<name>A0A7T0FYW4_9BACT</name>
<accession>A0A7T0FYW4</accession>